<dbReference type="InterPro" id="IPR023359">
    <property type="entry name" value="Dihydro_DH_chainA_dom2"/>
</dbReference>
<dbReference type="RefSeq" id="XP_040617274.1">
    <property type="nucleotide sequence ID" value="XM_040765806.1"/>
</dbReference>
<keyword evidence="6" id="KW-0560">Oxidoreductase</keyword>
<dbReference type="AlphaFoldDB" id="A0A0C2ESC9"/>
<dbReference type="GO" id="GO:0006221">
    <property type="term" value="P:pyrimidine nucleotide biosynthetic process"/>
    <property type="evidence" value="ECO:0007669"/>
    <property type="project" value="UniProtKB-KW"/>
</dbReference>
<dbReference type="EMBL" id="AWTV01000009">
    <property type="protein sequence ID" value="KIH89264.1"/>
    <property type="molecule type" value="Genomic_DNA"/>
</dbReference>
<evidence type="ECO:0000256" key="1">
    <source>
        <dbReference type="ARBA" id="ARBA00001917"/>
    </source>
</evidence>
<dbReference type="PANTHER" id="PTHR48109:SF1">
    <property type="entry name" value="DIHYDROOROTATE DEHYDROGENASE (FUMARATE)"/>
    <property type="match status" value="1"/>
</dbReference>
<dbReference type="Gene3D" id="3.20.20.70">
    <property type="entry name" value="Aldolase class I"/>
    <property type="match status" value="1"/>
</dbReference>
<accession>A0A0C2ESC9</accession>
<evidence type="ECO:0000256" key="5">
    <source>
        <dbReference type="ARBA" id="ARBA00022975"/>
    </source>
</evidence>
<organism evidence="8 9">
    <name type="scientific">Sporothrix brasiliensis 5110</name>
    <dbReference type="NCBI Taxonomy" id="1398154"/>
    <lineage>
        <taxon>Eukaryota</taxon>
        <taxon>Fungi</taxon>
        <taxon>Dikarya</taxon>
        <taxon>Ascomycota</taxon>
        <taxon>Pezizomycotina</taxon>
        <taxon>Sordariomycetes</taxon>
        <taxon>Sordariomycetidae</taxon>
        <taxon>Ophiostomatales</taxon>
        <taxon>Ophiostomataceae</taxon>
        <taxon>Sporothrix</taxon>
    </lineage>
</organism>
<dbReference type="Gene3D" id="2.30.26.10">
    <property type="entry name" value="Dihydroorotate Dehydrogenase A, chain A, domain 2"/>
    <property type="match status" value="1"/>
</dbReference>
<sequence>MALPPPPLTIDPPLLNTANPWATDLADLTRLYNCPHTGAVTTRTSLLAGFGHHPELHQFTFFDAATHDPAVTAASGAQANSASLNTLGYSPLTLGEYLGFIQTIAESRAASVSSTPSTTKPKGFLVSVTGGPDDVAECYTCIAAAQRGLPDPSGVPLAMEVNLSCPNIPNAPPPAYDGKALLSYLTAIRGAAATVCAADGTTIPFGFKTPPYTHAGQFDVLIDALRASATSSRTGVCPISFLTSTNTLGSCLVMTAGESGPTPALPGGGIGGMAGAPLHPIALGNVATLRKRLDAEPAALGHIQIVGAGGVSDAAGFGRMKSVGAYAVGVGTGLGIHGVDVFDRILGRPA</sequence>
<evidence type="ECO:0000259" key="7">
    <source>
        <dbReference type="Pfam" id="PF01180"/>
    </source>
</evidence>
<protein>
    <submittedName>
        <fullName evidence="8">Dihydroorotate dehydrogenase (Fumarate)</fullName>
    </submittedName>
</protein>
<dbReference type="GO" id="GO:0004152">
    <property type="term" value="F:dihydroorotate dehydrogenase activity"/>
    <property type="evidence" value="ECO:0007669"/>
    <property type="project" value="TreeGrafter"/>
</dbReference>
<comment type="pathway">
    <text evidence="2">Pyrimidine metabolism; UMP biosynthesis via de novo pathway.</text>
</comment>
<name>A0A0C2ESC9_9PEZI</name>
<dbReference type="OrthoDB" id="14784at2759"/>
<evidence type="ECO:0000256" key="6">
    <source>
        <dbReference type="ARBA" id="ARBA00023002"/>
    </source>
</evidence>
<dbReference type="Proteomes" id="UP000031575">
    <property type="component" value="Unassembled WGS sequence"/>
</dbReference>
<dbReference type="InterPro" id="IPR005720">
    <property type="entry name" value="Dihydroorotate_DH_cat"/>
</dbReference>
<comment type="caution">
    <text evidence="8">The sequence shown here is derived from an EMBL/GenBank/DDBJ whole genome shotgun (WGS) entry which is preliminary data.</text>
</comment>
<dbReference type="SUPFAM" id="SSF51395">
    <property type="entry name" value="FMN-linked oxidoreductases"/>
    <property type="match status" value="1"/>
</dbReference>
<dbReference type="InterPro" id="IPR050074">
    <property type="entry name" value="DHO_dehydrogenase"/>
</dbReference>
<keyword evidence="4" id="KW-0288">FMN</keyword>
<dbReference type="GO" id="GO:0005737">
    <property type="term" value="C:cytoplasm"/>
    <property type="evidence" value="ECO:0007669"/>
    <property type="project" value="InterPro"/>
</dbReference>
<dbReference type="GO" id="GO:0006207">
    <property type="term" value="P:'de novo' pyrimidine nucleobase biosynthetic process"/>
    <property type="evidence" value="ECO:0007669"/>
    <property type="project" value="TreeGrafter"/>
</dbReference>
<gene>
    <name evidence="8" type="ORF">SPBR_07552</name>
</gene>
<dbReference type="Pfam" id="PF01180">
    <property type="entry name" value="DHO_dh"/>
    <property type="match status" value="1"/>
</dbReference>
<evidence type="ECO:0000256" key="3">
    <source>
        <dbReference type="ARBA" id="ARBA00022630"/>
    </source>
</evidence>
<keyword evidence="5" id="KW-0665">Pyrimidine biosynthesis</keyword>
<evidence type="ECO:0000313" key="8">
    <source>
        <dbReference type="EMBL" id="KIH89264.1"/>
    </source>
</evidence>
<dbReference type="HOGENOM" id="CLU_036010_0_0_1"/>
<dbReference type="GeneID" id="63680727"/>
<keyword evidence="9" id="KW-1185">Reference proteome</keyword>
<comment type="cofactor">
    <cofactor evidence="1">
        <name>FMN</name>
        <dbReference type="ChEBI" id="CHEBI:58210"/>
    </cofactor>
</comment>
<evidence type="ECO:0000313" key="9">
    <source>
        <dbReference type="Proteomes" id="UP000031575"/>
    </source>
</evidence>
<reference evidence="8 9" key="1">
    <citation type="journal article" date="2014" name="BMC Genomics">
        <title>Comparative genomics of the major fungal agents of human and animal Sporotrichosis: Sporothrix schenckii and Sporothrix brasiliensis.</title>
        <authorList>
            <person name="Teixeira M.M."/>
            <person name="de Almeida L.G."/>
            <person name="Kubitschek-Barreira P."/>
            <person name="Alves F.L."/>
            <person name="Kioshima E.S."/>
            <person name="Abadio A.K."/>
            <person name="Fernandes L."/>
            <person name="Derengowski L.S."/>
            <person name="Ferreira K.S."/>
            <person name="Souza R.C."/>
            <person name="Ruiz J.C."/>
            <person name="de Andrade N.C."/>
            <person name="Paes H.C."/>
            <person name="Nicola A.M."/>
            <person name="Albuquerque P."/>
            <person name="Gerber A.L."/>
            <person name="Martins V.P."/>
            <person name="Peconick L.D."/>
            <person name="Neto A.V."/>
            <person name="Chaucanez C.B."/>
            <person name="Silva P.A."/>
            <person name="Cunha O.L."/>
            <person name="de Oliveira F.F."/>
            <person name="dos Santos T.C."/>
            <person name="Barros A.L."/>
            <person name="Soares M.A."/>
            <person name="de Oliveira L.M."/>
            <person name="Marini M.M."/>
            <person name="Villalobos-Duno H."/>
            <person name="Cunha M.M."/>
            <person name="de Hoog S."/>
            <person name="da Silveira J.F."/>
            <person name="Henrissat B."/>
            <person name="Nino-Vega G.A."/>
            <person name="Cisalpino P.S."/>
            <person name="Mora-Montes H.M."/>
            <person name="Almeida S.R."/>
            <person name="Stajich J.E."/>
            <person name="Lopes-Bezerra L.M."/>
            <person name="Vasconcelos A.T."/>
            <person name="Felipe M.S."/>
        </authorList>
    </citation>
    <scope>NUCLEOTIDE SEQUENCE [LARGE SCALE GENOMIC DNA]</scope>
    <source>
        <strain evidence="8 9">5110</strain>
    </source>
</reference>
<dbReference type="VEuPathDB" id="FungiDB:SPBR_07552"/>
<dbReference type="InterPro" id="IPR013785">
    <property type="entry name" value="Aldolase_TIM"/>
</dbReference>
<evidence type="ECO:0000256" key="4">
    <source>
        <dbReference type="ARBA" id="ARBA00022643"/>
    </source>
</evidence>
<feature type="domain" description="Dihydroorotate dehydrogenase catalytic" evidence="7">
    <location>
        <begin position="158"/>
        <end position="346"/>
    </location>
</feature>
<proteinExistence type="predicted"/>
<keyword evidence="3" id="KW-0285">Flavoprotein</keyword>
<dbReference type="PANTHER" id="PTHR48109">
    <property type="entry name" value="DIHYDROOROTATE DEHYDROGENASE (QUINONE), MITOCHONDRIAL-RELATED"/>
    <property type="match status" value="1"/>
</dbReference>
<evidence type="ECO:0000256" key="2">
    <source>
        <dbReference type="ARBA" id="ARBA00004725"/>
    </source>
</evidence>